<organism evidence="2 3">
    <name type="scientific">Liparis tanakae</name>
    <name type="common">Tanaka's snailfish</name>
    <dbReference type="NCBI Taxonomy" id="230148"/>
    <lineage>
        <taxon>Eukaryota</taxon>
        <taxon>Metazoa</taxon>
        <taxon>Chordata</taxon>
        <taxon>Craniata</taxon>
        <taxon>Vertebrata</taxon>
        <taxon>Euteleostomi</taxon>
        <taxon>Actinopterygii</taxon>
        <taxon>Neopterygii</taxon>
        <taxon>Teleostei</taxon>
        <taxon>Neoteleostei</taxon>
        <taxon>Acanthomorphata</taxon>
        <taxon>Eupercaria</taxon>
        <taxon>Perciformes</taxon>
        <taxon>Cottioidei</taxon>
        <taxon>Cottales</taxon>
        <taxon>Liparidae</taxon>
        <taxon>Liparis</taxon>
    </lineage>
</organism>
<dbReference type="EMBL" id="SRLO01000201">
    <property type="protein sequence ID" value="TNN67612.1"/>
    <property type="molecule type" value="Genomic_DNA"/>
</dbReference>
<feature type="compositionally biased region" description="Basic and acidic residues" evidence="1">
    <location>
        <begin position="85"/>
        <end position="110"/>
    </location>
</feature>
<accession>A0A4Z2HS27</accession>
<feature type="compositionally biased region" description="Basic residues" evidence="1">
    <location>
        <begin position="75"/>
        <end position="84"/>
    </location>
</feature>
<keyword evidence="3" id="KW-1185">Reference proteome</keyword>
<reference evidence="2 3" key="1">
    <citation type="submission" date="2019-03" db="EMBL/GenBank/DDBJ databases">
        <title>First draft genome of Liparis tanakae, snailfish: a comprehensive survey of snailfish specific genes.</title>
        <authorList>
            <person name="Kim W."/>
            <person name="Song I."/>
            <person name="Jeong J.-H."/>
            <person name="Kim D."/>
            <person name="Kim S."/>
            <person name="Ryu S."/>
            <person name="Song J.Y."/>
            <person name="Lee S.K."/>
        </authorList>
    </citation>
    <scope>NUCLEOTIDE SEQUENCE [LARGE SCALE GENOMIC DNA]</scope>
    <source>
        <tissue evidence="2">Muscle</tissue>
    </source>
</reference>
<sequence>MGYGFAQMQWMCYDEDVGSSHQNAEAPSCRLTVAPYHRHGDHVPPDGDRWGEEGRRGRQRRTDTDVEGGGELQKKVKSGQKQRRRVEEDGKKPETDAVSAKEAEEGEESR</sequence>
<evidence type="ECO:0000256" key="1">
    <source>
        <dbReference type="SAM" id="MobiDB-lite"/>
    </source>
</evidence>
<comment type="caution">
    <text evidence="2">The sequence shown here is derived from an EMBL/GenBank/DDBJ whole genome shotgun (WGS) entry which is preliminary data.</text>
</comment>
<dbReference type="AlphaFoldDB" id="A0A4Z2HS27"/>
<gene>
    <name evidence="2" type="ORF">EYF80_022181</name>
</gene>
<feature type="compositionally biased region" description="Basic and acidic residues" evidence="1">
    <location>
        <begin position="41"/>
        <end position="64"/>
    </location>
</feature>
<proteinExistence type="predicted"/>
<name>A0A4Z2HS27_9TELE</name>
<evidence type="ECO:0000313" key="2">
    <source>
        <dbReference type="EMBL" id="TNN67612.1"/>
    </source>
</evidence>
<protein>
    <submittedName>
        <fullName evidence="2">Uncharacterized protein</fullName>
    </submittedName>
</protein>
<evidence type="ECO:0000313" key="3">
    <source>
        <dbReference type="Proteomes" id="UP000314294"/>
    </source>
</evidence>
<dbReference type="Proteomes" id="UP000314294">
    <property type="component" value="Unassembled WGS sequence"/>
</dbReference>
<feature type="region of interest" description="Disordered" evidence="1">
    <location>
        <begin position="35"/>
        <end position="110"/>
    </location>
</feature>